<sequence length="191" mass="21250">MRRIYIGLDLAAKPSRCTGFVAIEHKQKLDVVEAMCLSLDDEIVYAVTRFENPVVAIDAPLTTSDKPLRSVDRKMILLGYRVLPPSLPHMRMLTSRAISIATKLREYGATVIETHPRSVLKSSKCSSVEDLAKKLGIELKPNIAKNKDIRDAFLAAVAALCFDFNCSNPIQESDGVIWLIKELCLYSNLNS</sequence>
<evidence type="ECO:0000313" key="1">
    <source>
        <dbReference type="EMBL" id="MDK6028956.1"/>
    </source>
</evidence>
<accession>A0ABD4Z6K6</accession>
<comment type="caution">
    <text evidence="1">The sequence shown here is derived from an EMBL/GenBank/DDBJ whole genome shotgun (WGS) entry which is preliminary data.</text>
</comment>
<keyword evidence="2" id="KW-1185">Reference proteome</keyword>
<name>A0ABD4Z6K6_9CREN</name>
<organism evidence="1 2">
    <name type="scientific">Ignisphaera cupida</name>
    <dbReference type="NCBI Taxonomy" id="3050454"/>
    <lineage>
        <taxon>Archaea</taxon>
        <taxon>Thermoproteota</taxon>
        <taxon>Thermoprotei</taxon>
        <taxon>Desulfurococcales</taxon>
        <taxon>Desulfurococcaceae</taxon>
        <taxon>Ignisphaera</taxon>
    </lineage>
</organism>
<gene>
    <name evidence="1" type="ORF">QPL79_06230</name>
</gene>
<dbReference type="EMBL" id="JASNVW010000003">
    <property type="protein sequence ID" value="MDK6028956.1"/>
    <property type="molecule type" value="Genomic_DNA"/>
</dbReference>
<dbReference type="Proteomes" id="UP001529235">
    <property type="component" value="Unassembled WGS sequence"/>
</dbReference>
<proteinExistence type="predicted"/>
<protein>
    <submittedName>
        <fullName evidence="1">DUF429 domain-containing protein</fullName>
    </submittedName>
</protein>
<reference evidence="1 2" key="1">
    <citation type="submission" date="2023-05" db="EMBL/GenBank/DDBJ databases">
        <title>A new hyperthermophilic archaea 'Ignisphaera cupida' sp. nov. and description of the family 'Ignisphaeraceae' fam. nov.</title>
        <authorList>
            <person name="Podosokorskaya O.A."/>
            <person name="Elcheninov A.G."/>
            <person name="Klukina A."/>
            <person name="Merkel A.Y."/>
        </authorList>
    </citation>
    <scope>NUCLEOTIDE SEQUENCE [LARGE SCALE GENOMIC DNA]</scope>
    <source>
        <strain evidence="1 2">4213-co</strain>
    </source>
</reference>
<evidence type="ECO:0000313" key="2">
    <source>
        <dbReference type="Proteomes" id="UP001529235"/>
    </source>
</evidence>
<dbReference type="AlphaFoldDB" id="A0ABD4Z6K6"/>
<dbReference type="RefSeq" id="WP_285273940.1">
    <property type="nucleotide sequence ID" value="NZ_JASNVW010000003.1"/>
</dbReference>